<evidence type="ECO:0000313" key="2">
    <source>
        <dbReference type="EMBL" id="QCQ73837.1"/>
    </source>
</evidence>
<organism evidence="1 3">
    <name type="scientific">Haloferax mediterranei (strain ATCC 33500 / DSM 1411 / JCM 8866 / NBRC 14739 / NCIMB 2177 / R-4)</name>
    <name type="common">Halobacterium mediterranei</name>
    <dbReference type="NCBI Taxonomy" id="523841"/>
    <lineage>
        <taxon>Archaea</taxon>
        <taxon>Methanobacteriati</taxon>
        <taxon>Methanobacteriota</taxon>
        <taxon>Stenosarchaea group</taxon>
        <taxon>Halobacteria</taxon>
        <taxon>Halobacteriales</taxon>
        <taxon>Haloferacaceae</taxon>
        <taxon>Haloferax</taxon>
    </lineage>
</organism>
<reference evidence="2 4" key="4">
    <citation type="submission" date="2019-04" db="EMBL/GenBank/DDBJ databases">
        <title>Methylomes of two halophilic Archaea, Haloarcula marismortui and Haloferax mediterranei.</title>
        <authorList>
            <person name="DasSarma S."/>
            <person name="DasSarma P."/>
            <person name="DasSarma S."/>
            <person name="Fomenkov A."/>
            <person name="Vincze T."/>
            <person name="Anton B.P."/>
            <person name="Roberts R.J."/>
        </authorList>
    </citation>
    <scope>NUCLEOTIDE SEQUENCE [LARGE SCALE GENOMIC DNA]</scope>
    <source>
        <strain evidence="2">ATCC 33500</strain>
        <strain evidence="4">ATCC 33500 / DSM 1411 / JCM 8866 / NBRC 14739 / NCIMB 2177 / R-4</strain>
    </source>
</reference>
<dbReference type="EMBL" id="CP001868">
    <property type="protein sequence ID" value="AFK19927.1"/>
    <property type="molecule type" value="Genomic_DNA"/>
</dbReference>
<name>I3R6R7_HALMT</name>
<protein>
    <submittedName>
        <fullName evidence="1">Uncharacterized protein</fullName>
    </submittedName>
</protein>
<dbReference type="Proteomes" id="UP000006469">
    <property type="component" value="Chromosome"/>
</dbReference>
<reference evidence="1" key="1">
    <citation type="journal article" date="2012" name="Appl. Environ. Microbiol.">
        <title>Identification of the haloarchaeal phasin (PhaP) that functions in polyhydroxyalkanoate accumulation and granule formation in Haloferax mediterranei.</title>
        <authorList>
            <person name="Cai S."/>
            <person name="Cai L."/>
            <person name="Liu H."/>
            <person name="Liu X."/>
            <person name="Han J."/>
            <person name="Zhou J."/>
            <person name="Xiang H."/>
        </authorList>
    </citation>
    <scope>NUCLEOTIDE SEQUENCE</scope>
    <source>
        <strain evidence="1">CGMCC 1.2087</strain>
    </source>
</reference>
<dbReference type="EMBL" id="CP039139">
    <property type="protein sequence ID" value="QCQ73837.1"/>
    <property type="molecule type" value="Genomic_DNA"/>
</dbReference>
<evidence type="ECO:0000313" key="4">
    <source>
        <dbReference type="Proteomes" id="UP000299011"/>
    </source>
</evidence>
<dbReference type="Proteomes" id="UP000299011">
    <property type="component" value="Chromosome"/>
</dbReference>
<dbReference type="RefSeq" id="WP_014732461.1">
    <property type="nucleotide sequence ID" value="NC_017941.2"/>
</dbReference>
<accession>I3R6R7</accession>
<dbReference type="GeneID" id="43882259"/>
<sequence>MTVIDPDDATHRLFVCSPNEEANRQRIRAENCLVRTSSHFGDEVRVSVWTEEIQSSKPSIADRLDSEFTHVRESDRILGQDGVEYRAALPDGEPLISDLLSLDNGEDSCLAWRLYGVRHIAVLNKGEWICHVFPESSFERDLRDNTDASSIVYQVEECIQDLDGVGIFPVPYITHWKGEQYRYVLKPTRLGITPIKEDDSPTWIDLNRLSEIHINEQNHTIRFTWQSQNLSSAILSKLVDRNNELPTTVNVEETTDLDLVRNSLSELKATCGYEYKIRIDTVCDEQ</sequence>
<evidence type="ECO:0000313" key="3">
    <source>
        <dbReference type="Proteomes" id="UP000006469"/>
    </source>
</evidence>
<evidence type="ECO:0000313" key="1">
    <source>
        <dbReference type="EMBL" id="AFK19927.1"/>
    </source>
</evidence>
<dbReference type="OrthoDB" id="322138at2157"/>
<reference evidence="1" key="3">
    <citation type="submission" date="2014-05" db="EMBL/GenBank/DDBJ databases">
        <authorList>
            <person name="Wang L."/>
            <person name="Yang H."/>
            <person name="Xiang H."/>
        </authorList>
    </citation>
    <scope>NUCLEOTIDE SEQUENCE</scope>
    <source>
        <strain>CGMCC 1.2087</strain>
    </source>
</reference>
<gene>
    <name evidence="1" type="ordered locus">HFX_2239</name>
    <name evidence="2" type="ORF">E6P09_00490</name>
</gene>
<dbReference type="HOGENOM" id="CLU_971832_0_0_2"/>
<proteinExistence type="predicted"/>
<dbReference type="KEGG" id="hme:HFX_2239"/>
<dbReference type="eggNOG" id="arCOG14152">
    <property type="taxonomic scope" value="Archaea"/>
</dbReference>
<dbReference type="AlphaFoldDB" id="I3R6R7"/>
<dbReference type="STRING" id="523841.HFX_2239"/>
<reference evidence="1 3" key="2">
    <citation type="journal article" date="2012" name="J. Bacteriol.">
        <title>Complete genome sequence of the metabolically versatile halophilic archaeon Haloferax mediterranei, a poly(3-hydroxybutyrate-co-3-hydroxyvalerate) producer.</title>
        <authorList>
            <person name="Han J."/>
            <person name="Zhang F."/>
            <person name="Hou J."/>
            <person name="Liu X."/>
            <person name="Li M."/>
            <person name="Liu H."/>
            <person name="Cai L."/>
            <person name="Zhang B."/>
            <person name="Chen Y."/>
            <person name="Zhou J."/>
            <person name="Hu S."/>
            <person name="Xiang H."/>
        </authorList>
    </citation>
    <scope>NUCLEOTIDE SEQUENCE [LARGE SCALE GENOMIC DNA]</scope>
    <source>
        <strain evidence="3">ATCC 33500 / DSM 1411 / JCM 8866 / NBRC 14739 / NCIMB 2177 / R-4</strain>
        <strain evidence="1">CGMCC 1.2087</strain>
    </source>
</reference>